<proteinExistence type="predicted"/>
<dbReference type="Proteomes" id="UP001642520">
    <property type="component" value="Unassembled WGS sequence"/>
</dbReference>
<gene>
    <name evidence="1" type="ORF">XYLVIOL_LOCUS3751</name>
</gene>
<organism evidence="1 2">
    <name type="scientific">Xylocopa violacea</name>
    <name type="common">Violet carpenter bee</name>
    <name type="synonym">Apis violacea</name>
    <dbReference type="NCBI Taxonomy" id="135666"/>
    <lineage>
        <taxon>Eukaryota</taxon>
        <taxon>Metazoa</taxon>
        <taxon>Ecdysozoa</taxon>
        <taxon>Arthropoda</taxon>
        <taxon>Hexapoda</taxon>
        <taxon>Insecta</taxon>
        <taxon>Pterygota</taxon>
        <taxon>Neoptera</taxon>
        <taxon>Endopterygota</taxon>
        <taxon>Hymenoptera</taxon>
        <taxon>Apocrita</taxon>
        <taxon>Aculeata</taxon>
        <taxon>Apoidea</taxon>
        <taxon>Anthophila</taxon>
        <taxon>Apidae</taxon>
        <taxon>Xylocopa</taxon>
        <taxon>Xylocopa</taxon>
    </lineage>
</organism>
<name>A0ABP1NI71_XYLVO</name>
<evidence type="ECO:0000313" key="2">
    <source>
        <dbReference type="Proteomes" id="UP001642520"/>
    </source>
</evidence>
<reference evidence="1 2" key="1">
    <citation type="submission" date="2024-08" db="EMBL/GenBank/DDBJ databases">
        <authorList>
            <person name="Will J Nash"/>
            <person name="Angela Man"/>
            <person name="Seanna McTaggart"/>
            <person name="Kendall Baker"/>
            <person name="Tom Barker"/>
            <person name="Leah Catchpole"/>
            <person name="Alex Durrant"/>
            <person name="Karim Gharbi"/>
            <person name="Naomi Irish"/>
            <person name="Gemy Kaithakottil"/>
            <person name="Debby Ku"/>
            <person name="Aaliyah Providence"/>
            <person name="Felix Shaw"/>
            <person name="David Swarbreck"/>
            <person name="Chris Watkins"/>
            <person name="Ann M. McCartney"/>
            <person name="Giulio Formenti"/>
            <person name="Alice Mouton"/>
            <person name="Noel Vella"/>
            <person name="Bjorn M von Reumont"/>
            <person name="Adriana Vella"/>
            <person name="Wilfried Haerty"/>
        </authorList>
    </citation>
    <scope>NUCLEOTIDE SEQUENCE [LARGE SCALE GENOMIC DNA]</scope>
</reference>
<comment type="caution">
    <text evidence="1">The sequence shown here is derived from an EMBL/GenBank/DDBJ whole genome shotgun (WGS) entry which is preliminary data.</text>
</comment>
<evidence type="ECO:0000313" key="1">
    <source>
        <dbReference type="EMBL" id="CAL7939226.1"/>
    </source>
</evidence>
<dbReference type="EMBL" id="CAXAJV020001289">
    <property type="protein sequence ID" value="CAL7939226.1"/>
    <property type="molecule type" value="Genomic_DNA"/>
</dbReference>
<keyword evidence="2" id="KW-1185">Reference proteome</keyword>
<accession>A0ABP1NI71</accession>
<protein>
    <submittedName>
        <fullName evidence="1">Uncharacterized protein</fullName>
    </submittedName>
</protein>
<sequence>MLSVLPAPPSSALYESRALYHTLVTCTFAPWRVSRDEEIWAGLRENGVIIYEGGKKEGVNQNGALSPATRLLRNLEPEKSSRERGRELVIRQAAGGSIFFFFSRRATAKNLSSIDPPPEISVDLISTASIRQLPGKLFSIVRDNILTTSRGAPLSLFNNYYFADENNFAQP</sequence>